<accession>A0A0P7ZSB9</accession>
<dbReference type="Proteomes" id="UP000050465">
    <property type="component" value="Unassembled WGS sequence"/>
</dbReference>
<sequence length="65" mass="7213">MSNPMAKKVFASVPDAVAKDLEEWSKQQGRSLSNLIAYLLENSVKKAKVQGEFVSKNLEADDTQE</sequence>
<feature type="domain" description="CopG-like ribbon-helix-helix" evidence="1">
    <location>
        <begin position="11"/>
        <end position="48"/>
    </location>
</feature>
<gene>
    <name evidence="2" type="ORF">HLUCCA11_19835</name>
</gene>
<dbReference type="EMBL" id="LJZR01000040">
    <property type="protein sequence ID" value="KPQ33013.1"/>
    <property type="molecule type" value="Genomic_DNA"/>
</dbReference>
<evidence type="ECO:0000313" key="3">
    <source>
        <dbReference type="Proteomes" id="UP000050465"/>
    </source>
</evidence>
<name>A0A0P7ZSB9_9CYAN</name>
<reference evidence="2 3" key="1">
    <citation type="submission" date="2015-09" db="EMBL/GenBank/DDBJ databases">
        <title>Identification and resolution of microdiversity through metagenomic sequencing of parallel consortia.</title>
        <authorList>
            <person name="Nelson W.C."/>
            <person name="Romine M.F."/>
            <person name="Lindemann S.R."/>
        </authorList>
    </citation>
    <scope>NUCLEOTIDE SEQUENCE [LARGE SCALE GENOMIC DNA]</scope>
    <source>
        <strain evidence="2">Ana</strain>
    </source>
</reference>
<dbReference type="InterPro" id="IPR012869">
    <property type="entry name" value="RHH_5"/>
</dbReference>
<dbReference type="Pfam" id="PF07878">
    <property type="entry name" value="RHH_5"/>
    <property type="match status" value="1"/>
</dbReference>
<protein>
    <recommendedName>
        <fullName evidence="1">CopG-like ribbon-helix-helix domain-containing protein</fullName>
    </recommendedName>
</protein>
<comment type="caution">
    <text evidence="2">The sequence shown here is derived from an EMBL/GenBank/DDBJ whole genome shotgun (WGS) entry which is preliminary data.</text>
</comment>
<dbReference type="InterPro" id="IPR013321">
    <property type="entry name" value="Arc_rbn_hlx_hlx"/>
</dbReference>
<proteinExistence type="predicted"/>
<dbReference type="STRING" id="1666911.HLUCCA11_19835"/>
<evidence type="ECO:0000313" key="2">
    <source>
        <dbReference type="EMBL" id="KPQ33013.1"/>
    </source>
</evidence>
<evidence type="ECO:0000259" key="1">
    <source>
        <dbReference type="Pfam" id="PF07878"/>
    </source>
</evidence>
<dbReference type="AlphaFoldDB" id="A0A0P7ZSB9"/>
<dbReference type="InterPro" id="IPR010985">
    <property type="entry name" value="Ribbon_hlx_hlx"/>
</dbReference>
<dbReference type="SUPFAM" id="SSF47598">
    <property type="entry name" value="Ribbon-helix-helix"/>
    <property type="match status" value="1"/>
</dbReference>
<organism evidence="2 3">
    <name type="scientific">Phormidesmis priestleyi Ana</name>
    <dbReference type="NCBI Taxonomy" id="1666911"/>
    <lineage>
        <taxon>Bacteria</taxon>
        <taxon>Bacillati</taxon>
        <taxon>Cyanobacteriota</taxon>
        <taxon>Cyanophyceae</taxon>
        <taxon>Leptolyngbyales</taxon>
        <taxon>Leptolyngbyaceae</taxon>
        <taxon>Phormidesmis</taxon>
    </lineage>
</organism>
<dbReference type="GO" id="GO:0006355">
    <property type="term" value="P:regulation of DNA-templated transcription"/>
    <property type="evidence" value="ECO:0007669"/>
    <property type="project" value="InterPro"/>
</dbReference>
<dbReference type="Gene3D" id="1.10.1220.10">
    <property type="entry name" value="Met repressor-like"/>
    <property type="match status" value="1"/>
</dbReference>